<evidence type="ECO:0000256" key="1">
    <source>
        <dbReference type="ARBA" id="ARBA00004651"/>
    </source>
</evidence>
<evidence type="ECO:0000256" key="5">
    <source>
        <dbReference type="ARBA" id="ARBA00022989"/>
    </source>
</evidence>
<evidence type="ECO:0000256" key="4">
    <source>
        <dbReference type="ARBA" id="ARBA00022692"/>
    </source>
</evidence>
<evidence type="ECO:0000256" key="3">
    <source>
        <dbReference type="ARBA" id="ARBA00022475"/>
    </source>
</evidence>
<sequence length="292" mass="31767">MKTKSFKSSLLLFLAAFIWGVAFVAQSVGMDYVGPFTFNAVRCFVGSFILIPVIFWNQKRTAKKVDKDTLHDRPKESILGGISCGILFFIATSLQQIGILYTSVGKAGFITALYIVIVPILGIFLKRKVNLKIWISVLIALVGLYLLCMSGSLTLTKGDALILLGALFFSFHILVVDYFSSKVSGVKLSCIQLFIASMLSAIPMFVLENPKLSSICAAWAPILYAGILSCGVAYTLQIIGQRNLNPTIASLILSLESVISVLAGWVILHQTLSTRELIGCVLMFAAILLAEL</sequence>
<comment type="caution">
    <text evidence="9">The sequence shown here is derived from an EMBL/GenBank/DDBJ whole genome shotgun (WGS) entry which is preliminary data.</text>
</comment>
<reference evidence="9 10" key="1">
    <citation type="submission" date="2020-08" db="EMBL/GenBank/DDBJ databases">
        <title>Genome public.</title>
        <authorList>
            <person name="Liu C."/>
            <person name="Sun Q."/>
        </authorList>
    </citation>
    <scope>NUCLEOTIDE SEQUENCE [LARGE SCALE GENOMIC DNA]</scope>
    <source>
        <strain evidence="9 10">3_YM_SP_D4_24.mj</strain>
    </source>
</reference>
<feature type="transmembrane region" description="Helical" evidence="7">
    <location>
        <begin position="160"/>
        <end position="179"/>
    </location>
</feature>
<feature type="transmembrane region" description="Helical" evidence="7">
    <location>
        <begin position="78"/>
        <end position="101"/>
    </location>
</feature>
<keyword evidence="3" id="KW-1003">Cell membrane</keyword>
<keyword evidence="4 7" id="KW-0812">Transmembrane</keyword>
<keyword evidence="6 7" id="KW-0472">Membrane</keyword>
<feature type="transmembrane region" description="Helical" evidence="7">
    <location>
        <begin position="212"/>
        <end position="236"/>
    </location>
</feature>
<evidence type="ECO:0000256" key="6">
    <source>
        <dbReference type="ARBA" id="ARBA00023136"/>
    </source>
</evidence>
<comment type="subcellular location">
    <subcellularLocation>
        <location evidence="1">Cell membrane</location>
        <topology evidence="1">Multi-pass membrane protein</topology>
    </subcellularLocation>
</comment>
<dbReference type="Pfam" id="PF00892">
    <property type="entry name" value="EamA"/>
    <property type="match status" value="2"/>
</dbReference>
<keyword evidence="10" id="KW-1185">Reference proteome</keyword>
<feature type="transmembrane region" description="Helical" evidence="7">
    <location>
        <begin position="133"/>
        <end position="154"/>
    </location>
</feature>
<feature type="domain" description="EamA" evidence="8">
    <location>
        <begin position="157"/>
        <end position="289"/>
    </location>
</feature>
<feature type="transmembrane region" description="Helical" evidence="7">
    <location>
        <begin position="39"/>
        <end position="57"/>
    </location>
</feature>
<keyword evidence="5 7" id="KW-1133">Transmembrane helix</keyword>
<evidence type="ECO:0000259" key="8">
    <source>
        <dbReference type="Pfam" id="PF00892"/>
    </source>
</evidence>
<dbReference type="SUPFAM" id="SSF103481">
    <property type="entry name" value="Multidrug resistance efflux transporter EmrE"/>
    <property type="match status" value="2"/>
</dbReference>
<feature type="transmembrane region" description="Helical" evidence="7">
    <location>
        <begin position="186"/>
        <end position="206"/>
    </location>
</feature>
<dbReference type="Gene3D" id="1.10.3730.20">
    <property type="match status" value="1"/>
</dbReference>
<name>A0ABR7P7H8_9FIRM</name>
<evidence type="ECO:0000313" key="10">
    <source>
        <dbReference type="Proteomes" id="UP000661649"/>
    </source>
</evidence>
<dbReference type="PANTHER" id="PTHR42920:SF5">
    <property type="entry name" value="EAMA DOMAIN-CONTAINING PROTEIN"/>
    <property type="match status" value="1"/>
</dbReference>
<protein>
    <submittedName>
        <fullName evidence="9">DMT family transporter</fullName>
    </submittedName>
</protein>
<dbReference type="InterPro" id="IPR037185">
    <property type="entry name" value="EmrE-like"/>
</dbReference>
<feature type="transmembrane region" description="Helical" evidence="7">
    <location>
        <begin position="107"/>
        <end position="126"/>
    </location>
</feature>
<dbReference type="InterPro" id="IPR000620">
    <property type="entry name" value="EamA_dom"/>
</dbReference>
<evidence type="ECO:0000256" key="2">
    <source>
        <dbReference type="ARBA" id="ARBA00007362"/>
    </source>
</evidence>
<feature type="domain" description="EamA" evidence="8">
    <location>
        <begin position="9"/>
        <end position="147"/>
    </location>
</feature>
<dbReference type="PANTHER" id="PTHR42920">
    <property type="entry name" value="OS03G0707200 PROTEIN-RELATED"/>
    <property type="match status" value="1"/>
</dbReference>
<evidence type="ECO:0000313" key="9">
    <source>
        <dbReference type="EMBL" id="MBC8627335.1"/>
    </source>
</evidence>
<accession>A0ABR7P7H8</accession>
<gene>
    <name evidence="9" type="ORF">H8712_01620</name>
</gene>
<organism evidence="9 10">
    <name type="scientific">Blautia stercoris</name>
    <dbReference type="NCBI Taxonomy" id="871664"/>
    <lineage>
        <taxon>Bacteria</taxon>
        <taxon>Bacillati</taxon>
        <taxon>Bacillota</taxon>
        <taxon>Clostridia</taxon>
        <taxon>Lachnospirales</taxon>
        <taxon>Lachnospiraceae</taxon>
        <taxon>Blautia</taxon>
    </lineage>
</organism>
<proteinExistence type="inferred from homology"/>
<comment type="similarity">
    <text evidence="2">Belongs to the EamA transporter family.</text>
</comment>
<dbReference type="EMBL" id="JACRTP010000001">
    <property type="protein sequence ID" value="MBC8627335.1"/>
    <property type="molecule type" value="Genomic_DNA"/>
</dbReference>
<evidence type="ECO:0000256" key="7">
    <source>
        <dbReference type="SAM" id="Phobius"/>
    </source>
</evidence>
<dbReference type="Proteomes" id="UP000661649">
    <property type="component" value="Unassembled WGS sequence"/>
</dbReference>
<dbReference type="RefSeq" id="WP_117456692.1">
    <property type="nucleotide sequence ID" value="NZ_JACRTP010000001.1"/>
</dbReference>
<feature type="transmembrane region" description="Helical" evidence="7">
    <location>
        <begin position="248"/>
        <end position="268"/>
    </location>
</feature>
<dbReference type="InterPro" id="IPR051258">
    <property type="entry name" value="Diverse_Substrate_Transporter"/>
</dbReference>